<gene>
    <name evidence="12" type="ORF">GDO81_027881</name>
</gene>
<proteinExistence type="inferred from homology"/>
<evidence type="ECO:0008006" key="14">
    <source>
        <dbReference type="Google" id="ProtNLM"/>
    </source>
</evidence>
<evidence type="ECO:0000259" key="11">
    <source>
        <dbReference type="Pfam" id="PF22782"/>
    </source>
</evidence>
<dbReference type="GO" id="GO:0005737">
    <property type="term" value="C:cytoplasm"/>
    <property type="evidence" value="ECO:0007669"/>
    <property type="project" value="UniProtKB-SubCell"/>
</dbReference>
<dbReference type="GO" id="GO:0006397">
    <property type="term" value="P:mRNA processing"/>
    <property type="evidence" value="ECO:0007669"/>
    <property type="project" value="UniProtKB-KW"/>
</dbReference>
<reference evidence="12" key="1">
    <citation type="thesis" date="2020" institute="ProQuest LLC" country="789 East Eisenhower Parkway, Ann Arbor, MI, USA">
        <title>Comparative Genomics and Chromosome Evolution.</title>
        <authorList>
            <person name="Mudd A.B."/>
        </authorList>
    </citation>
    <scope>NUCLEOTIDE SEQUENCE</scope>
    <source>
        <strain evidence="12">237g6f4</strain>
        <tissue evidence="12">Blood</tissue>
    </source>
</reference>
<comment type="subcellular location">
    <subcellularLocation>
        <location evidence="2">Cytoplasm</location>
    </subcellularLocation>
    <subcellularLocation>
        <location evidence="1">Nucleus</location>
    </subcellularLocation>
</comment>
<dbReference type="AlphaFoldDB" id="A0AAV6ZRU6"/>
<dbReference type="Pfam" id="PF22781">
    <property type="entry name" value="Sde2_N_Ubi_vert"/>
    <property type="match status" value="1"/>
</dbReference>
<evidence type="ECO:0000256" key="8">
    <source>
        <dbReference type="ARBA" id="ARBA00023306"/>
    </source>
</evidence>
<evidence type="ECO:0000256" key="4">
    <source>
        <dbReference type="ARBA" id="ARBA00022490"/>
    </source>
</evidence>
<comment type="similarity">
    <text evidence="3">Belongs to the SDE2 family.</text>
</comment>
<dbReference type="InterPro" id="IPR053822">
    <property type="entry name" value="SDE2-like_dom"/>
</dbReference>
<evidence type="ECO:0000313" key="12">
    <source>
        <dbReference type="EMBL" id="KAG8550172.1"/>
    </source>
</evidence>
<keyword evidence="7" id="KW-0539">Nucleus</keyword>
<dbReference type="Proteomes" id="UP000824782">
    <property type="component" value="Unassembled WGS sequence"/>
</dbReference>
<accession>A0AAV6ZRU6</accession>
<keyword evidence="5" id="KW-0507">mRNA processing</keyword>
<dbReference type="GO" id="GO:0005634">
    <property type="term" value="C:nucleus"/>
    <property type="evidence" value="ECO:0007669"/>
    <property type="project" value="UniProtKB-SubCell"/>
</dbReference>
<dbReference type="EMBL" id="WNYA01000076">
    <property type="protein sequence ID" value="KAG8550172.1"/>
    <property type="molecule type" value="Genomic_DNA"/>
</dbReference>
<evidence type="ECO:0000256" key="1">
    <source>
        <dbReference type="ARBA" id="ARBA00004123"/>
    </source>
</evidence>
<organism evidence="12 13">
    <name type="scientific">Engystomops pustulosus</name>
    <name type="common">Tungara frog</name>
    <name type="synonym">Physalaemus pustulosus</name>
    <dbReference type="NCBI Taxonomy" id="76066"/>
    <lineage>
        <taxon>Eukaryota</taxon>
        <taxon>Metazoa</taxon>
        <taxon>Chordata</taxon>
        <taxon>Craniata</taxon>
        <taxon>Vertebrata</taxon>
        <taxon>Euteleostomi</taxon>
        <taxon>Amphibia</taxon>
        <taxon>Batrachia</taxon>
        <taxon>Anura</taxon>
        <taxon>Neobatrachia</taxon>
        <taxon>Hyloidea</taxon>
        <taxon>Leptodactylidae</taxon>
        <taxon>Leiuperinae</taxon>
        <taxon>Engystomops</taxon>
    </lineage>
</organism>
<dbReference type="GO" id="GO:0008380">
    <property type="term" value="P:RNA splicing"/>
    <property type="evidence" value="ECO:0007669"/>
    <property type="project" value="UniProtKB-KW"/>
</dbReference>
<feature type="domain" description="SDE2-like" evidence="11">
    <location>
        <begin position="73"/>
        <end position="168"/>
    </location>
</feature>
<keyword evidence="8" id="KW-0131">Cell cycle</keyword>
<evidence type="ECO:0000259" key="10">
    <source>
        <dbReference type="Pfam" id="PF22781"/>
    </source>
</evidence>
<keyword evidence="4" id="KW-0963">Cytoplasm</keyword>
<protein>
    <recommendedName>
        <fullName evidence="14">Replication stress response regulator SDE2</fullName>
    </recommendedName>
</protein>
<evidence type="ECO:0000256" key="3">
    <source>
        <dbReference type="ARBA" id="ARBA00008726"/>
    </source>
</evidence>
<dbReference type="Pfam" id="PF22782">
    <property type="entry name" value="SDE2"/>
    <property type="match status" value="1"/>
</dbReference>
<dbReference type="InterPro" id="IPR053821">
    <property type="entry name" value="Sde2_Ubi"/>
</dbReference>
<evidence type="ECO:0000313" key="13">
    <source>
        <dbReference type="Proteomes" id="UP000824782"/>
    </source>
</evidence>
<evidence type="ECO:0000256" key="5">
    <source>
        <dbReference type="ARBA" id="ARBA00022664"/>
    </source>
</evidence>
<dbReference type="InterPro" id="IPR051421">
    <property type="entry name" value="RNA_Proc_DNA_Dmg_Regulator"/>
</dbReference>
<feature type="coiled-coil region" evidence="9">
    <location>
        <begin position="106"/>
        <end position="140"/>
    </location>
</feature>
<name>A0AAV6ZRU6_ENGPU</name>
<comment type="caution">
    <text evidence="12">The sequence shown here is derived from an EMBL/GenBank/DDBJ whole genome shotgun (WGS) entry which is preliminary data.</text>
</comment>
<evidence type="ECO:0000256" key="9">
    <source>
        <dbReference type="SAM" id="Coils"/>
    </source>
</evidence>
<feature type="domain" description="Splicing regulator SDE2 ubiquitin" evidence="10">
    <location>
        <begin position="3"/>
        <end position="72"/>
    </location>
</feature>
<evidence type="ECO:0000256" key="2">
    <source>
        <dbReference type="ARBA" id="ARBA00004496"/>
    </source>
</evidence>
<keyword evidence="6" id="KW-0508">mRNA splicing</keyword>
<keyword evidence="9" id="KW-0175">Coiled coil</keyword>
<evidence type="ECO:0000256" key="6">
    <source>
        <dbReference type="ARBA" id="ARBA00023187"/>
    </source>
</evidence>
<sequence length="209" mass="23602">MAAVVVVWVREALTGRVSVLEAPPGAVVRDLLSVSDPWTSLCDLYVKCNGRRVGADEELQGGHVYSLEPRLCGGKGGFGSMLRALGAQIEKTTNREACRDLSGRRLRDVNHEKAMAEWIKKQAEREAEKEQRRLERLKRKLAEPKHYFTDPEYHQQCSDMSERLEDSVIKGSRRLSSALANTGTDVVICYMIYWTWSLHSILTTDGMTF</sequence>
<dbReference type="PANTHER" id="PTHR12786">
    <property type="entry name" value="SPLICING FACTOR SF3A-RELATED"/>
    <property type="match status" value="1"/>
</dbReference>
<dbReference type="PANTHER" id="PTHR12786:SF1">
    <property type="entry name" value="SPLICING REGULATOR SDE2"/>
    <property type="match status" value="1"/>
</dbReference>
<evidence type="ECO:0000256" key="7">
    <source>
        <dbReference type="ARBA" id="ARBA00023242"/>
    </source>
</evidence>
<keyword evidence="13" id="KW-1185">Reference proteome</keyword>